<sequence length="24" mass="2655">MLTTLFPLPAGPHRERQSTGKDSD</sequence>
<name>A0A0E9SZY7_ANGAN</name>
<evidence type="ECO:0000313" key="2">
    <source>
        <dbReference type="EMBL" id="JAH46807.1"/>
    </source>
</evidence>
<dbReference type="EMBL" id="GBXM01061770">
    <property type="protein sequence ID" value="JAH46807.1"/>
    <property type="molecule type" value="Transcribed_RNA"/>
</dbReference>
<reference evidence="2" key="2">
    <citation type="journal article" date="2015" name="Fish Shellfish Immunol.">
        <title>Early steps in the European eel (Anguilla anguilla)-Vibrio vulnificus interaction in the gills: Role of the RtxA13 toxin.</title>
        <authorList>
            <person name="Callol A."/>
            <person name="Pajuelo D."/>
            <person name="Ebbesson L."/>
            <person name="Teles M."/>
            <person name="MacKenzie S."/>
            <person name="Amaro C."/>
        </authorList>
    </citation>
    <scope>NUCLEOTIDE SEQUENCE</scope>
</reference>
<protein>
    <submittedName>
        <fullName evidence="2">Uncharacterized protein</fullName>
    </submittedName>
</protein>
<feature type="region of interest" description="Disordered" evidence="1">
    <location>
        <begin position="1"/>
        <end position="24"/>
    </location>
</feature>
<accession>A0A0E9SZY7</accession>
<dbReference type="AlphaFoldDB" id="A0A0E9SZY7"/>
<feature type="compositionally biased region" description="Basic and acidic residues" evidence="1">
    <location>
        <begin position="12"/>
        <end position="24"/>
    </location>
</feature>
<organism evidence="2">
    <name type="scientific">Anguilla anguilla</name>
    <name type="common">European freshwater eel</name>
    <name type="synonym">Muraena anguilla</name>
    <dbReference type="NCBI Taxonomy" id="7936"/>
    <lineage>
        <taxon>Eukaryota</taxon>
        <taxon>Metazoa</taxon>
        <taxon>Chordata</taxon>
        <taxon>Craniata</taxon>
        <taxon>Vertebrata</taxon>
        <taxon>Euteleostomi</taxon>
        <taxon>Actinopterygii</taxon>
        <taxon>Neopterygii</taxon>
        <taxon>Teleostei</taxon>
        <taxon>Anguilliformes</taxon>
        <taxon>Anguillidae</taxon>
        <taxon>Anguilla</taxon>
    </lineage>
</organism>
<evidence type="ECO:0000256" key="1">
    <source>
        <dbReference type="SAM" id="MobiDB-lite"/>
    </source>
</evidence>
<reference evidence="2" key="1">
    <citation type="submission" date="2014-11" db="EMBL/GenBank/DDBJ databases">
        <authorList>
            <person name="Amaro Gonzalez C."/>
        </authorList>
    </citation>
    <scope>NUCLEOTIDE SEQUENCE</scope>
</reference>
<proteinExistence type="predicted"/>